<keyword evidence="2 4" id="KW-0238">DNA-binding</keyword>
<feature type="DNA-binding region" description="H-T-H motif" evidence="4">
    <location>
        <begin position="11"/>
        <end position="30"/>
    </location>
</feature>
<proteinExistence type="predicted"/>
<evidence type="ECO:0000313" key="7">
    <source>
        <dbReference type="EMBL" id="MFD1718562.1"/>
    </source>
</evidence>
<accession>A0ABW4L5W8</accession>
<evidence type="ECO:0000259" key="6">
    <source>
        <dbReference type="PROSITE" id="PS50977"/>
    </source>
</evidence>
<evidence type="ECO:0000256" key="1">
    <source>
        <dbReference type="ARBA" id="ARBA00023015"/>
    </source>
</evidence>
<comment type="caution">
    <text evidence="7">The sequence shown here is derived from an EMBL/GenBank/DDBJ whole genome shotgun (WGS) entry which is preliminary data.</text>
</comment>
<reference evidence="8" key="1">
    <citation type="journal article" date="2019" name="Int. J. Syst. Evol. Microbiol.">
        <title>The Global Catalogue of Microorganisms (GCM) 10K type strain sequencing project: providing services to taxonomists for standard genome sequencing and annotation.</title>
        <authorList>
            <consortium name="The Broad Institute Genomics Platform"/>
            <consortium name="The Broad Institute Genome Sequencing Center for Infectious Disease"/>
            <person name="Wu L."/>
            <person name="Ma J."/>
        </authorList>
    </citation>
    <scope>NUCLEOTIDE SEQUENCE [LARGE SCALE GENOMIC DNA]</scope>
    <source>
        <strain evidence="8">JCM 17130</strain>
    </source>
</reference>
<dbReference type="PANTHER" id="PTHR30055:SF148">
    <property type="entry name" value="TETR-FAMILY TRANSCRIPTIONAL REGULATOR"/>
    <property type="match status" value="1"/>
</dbReference>
<dbReference type="PANTHER" id="PTHR30055">
    <property type="entry name" value="HTH-TYPE TRANSCRIPTIONAL REGULATOR RUTR"/>
    <property type="match status" value="1"/>
</dbReference>
<dbReference type="Gene3D" id="1.10.10.60">
    <property type="entry name" value="Homeodomain-like"/>
    <property type="match status" value="1"/>
</dbReference>
<dbReference type="Gene3D" id="1.10.357.10">
    <property type="entry name" value="Tetracycline Repressor, domain 2"/>
    <property type="match status" value="1"/>
</dbReference>
<dbReference type="PROSITE" id="PS50977">
    <property type="entry name" value="HTH_TETR_2"/>
    <property type="match status" value="1"/>
</dbReference>
<sequence>MLGEHGYEGVTFEAVARRCQTSKASLYRRWSSKRDMVIAAVKAGPAQESTTGLPHGASLREDLLMLCGRLERTMAAADSSTAMMLLQAGLEDPELCDAIEESVGPTGARLPQPIIDAAVARGELPEGVSPFAFEEVVGAVLLLRRANGLLVDEEYLSALIDTVIVPALAASAASTATLPAGIFSGHPETRPTDPPQETP</sequence>
<organism evidence="7 8">
    <name type="scientific">Georgenia deserti</name>
    <dbReference type="NCBI Taxonomy" id="2093781"/>
    <lineage>
        <taxon>Bacteria</taxon>
        <taxon>Bacillati</taxon>
        <taxon>Actinomycetota</taxon>
        <taxon>Actinomycetes</taxon>
        <taxon>Micrococcales</taxon>
        <taxon>Bogoriellaceae</taxon>
        <taxon>Georgenia</taxon>
    </lineage>
</organism>
<dbReference type="Pfam" id="PF00440">
    <property type="entry name" value="TetR_N"/>
    <property type="match status" value="1"/>
</dbReference>
<evidence type="ECO:0000256" key="3">
    <source>
        <dbReference type="ARBA" id="ARBA00023163"/>
    </source>
</evidence>
<dbReference type="InterPro" id="IPR050109">
    <property type="entry name" value="HTH-type_TetR-like_transc_reg"/>
</dbReference>
<feature type="region of interest" description="Disordered" evidence="5">
    <location>
        <begin position="180"/>
        <end position="199"/>
    </location>
</feature>
<dbReference type="InterPro" id="IPR036271">
    <property type="entry name" value="Tet_transcr_reg_TetR-rel_C_sf"/>
</dbReference>
<evidence type="ECO:0000256" key="2">
    <source>
        <dbReference type="ARBA" id="ARBA00023125"/>
    </source>
</evidence>
<evidence type="ECO:0000256" key="4">
    <source>
        <dbReference type="PROSITE-ProRule" id="PRU00335"/>
    </source>
</evidence>
<dbReference type="SUPFAM" id="SSF48498">
    <property type="entry name" value="Tetracyclin repressor-like, C-terminal domain"/>
    <property type="match status" value="1"/>
</dbReference>
<keyword evidence="8" id="KW-1185">Reference proteome</keyword>
<protein>
    <submittedName>
        <fullName evidence="7">TetR/AcrR family transcriptional regulator</fullName>
    </submittedName>
</protein>
<dbReference type="SUPFAM" id="SSF46689">
    <property type="entry name" value="Homeodomain-like"/>
    <property type="match status" value="1"/>
</dbReference>
<dbReference type="Pfam" id="PF16859">
    <property type="entry name" value="TetR_C_11"/>
    <property type="match status" value="1"/>
</dbReference>
<dbReference type="InterPro" id="IPR011075">
    <property type="entry name" value="TetR_C"/>
</dbReference>
<keyword evidence="3" id="KW-0804">Transcription</keyword>
<keyword evidence="1" id="KW-0805">Transcription regulation</keyword>
<name>A0ABW4L5W8_9MICO</name>
<gene>
    <name evidence="7" type="ORF">ACFSE6_12010</name>
</gene>
<evidence type="ECO:0000256" key="5">
    <source>
        <dbReference type="SAM" id="MobiDB-lite"/>
    </source>
</evidence>
<evidence type="ECO:0000313" key="8">
    <source>
        <dbReference type="Proteomes" id="UP001597277"/>
    </source>
</evidence>
<feature type="domain" description="HTH tetR-type" evidence="6">
    <location>
        <begin position="1"/>
        <end position="48"/>
    </location>
</feature>
<dbReference type="EMBL" id="JBHUEE010000006">
    <property type="protein sequence ID" value="MFD1718562.1"/>
    <property type="molecule type" value="Genomic_DNA"/>
</dbReference>
<dbReference type="InterPro" id="IPR009057">
    <property type="entry name" value="Homeodomain-like_sf"/>
</dbReference>
<dbReference type="Proteomes" id="UP001597277">
    <property type="component" value="Unassembled WGS sequence"/>
</dbReference>
<dbReference type="InterPro" id="IPR001647">
    <property type="entry name" value="HTH_TetR"/>
</dbReference>
<dbReference type="RefSeq" id="WP_388007663.1">
    <property type="nucleotide sequence ID" value="NZ_JBHUEE010000006.1"/>
</dbReference>